<gene>
    <name evidence="3" type="ORF">BD410DRAFT_462994</name>
</gene>
<dbReference type="STRING" id="50990.A0A4Y7PV15"/>
<evidence type="ECO:0000313" key="3">
    <source>
        <dbReference type="EMBL" id="TDL18732.1"/>
    </source>
</evidence>
<dbReference type="OrthoDB" id="2657661at2759"/>
<keyword evidence="2" id="KW-0812">Transmembrane</keyword>
<organism evidence="3 4">
    <name type="scientific">Rickenella mellea</name>
    <dbReference type="NCBI Taxonomy" id="50990"/>
    <lineage>
        <taxon>Eukaryota</taxon>
        <taxon>Fungi</taxon>
        <taxon>Dikarya</taxon>
        <taxon>Basidiomycota</taxon>
        <taxon>Agaricomycotina</taxon>
        <taxon>Agaricomycetes</taxon>
        <taxon>Hymenochaetales</taxon>
        <taxon>Rickenellaceae</taxon>
        <taxon>Rickenella</taxon>
    </lineage>
</organism>
<keyword evidence="2" id="KW-0472">Membrane</keyword>
<dbReference type="EMBL" id="ML170204">
    <property type="protein sequence ID" value="TDL18732.1"/>
    <property type="molecule type" value="Genomic_DNA"/>
</dbReference>
<dbReference type="VEuPathDB" id="FungiDB:BD410DRAFT_462994"/>
<feature type="transmembrane region" description="Helical" evidence="2">
    <location>
        <begin position="313"/>
        <end position="333"/>
    </location>
</feature>
<proteinExistence type="predicted"/>
<reference evidence="3 4" key="1">
    <citation type="submission" date="2018-06" db="EMBL/GenBank/DDBJ databases">
        <title>A transcriptomic atlas of mushroom development highlights an independent origin of complex multicellularity.</title>
        <authorList>
            <consortium name="DOE Joint Genome Institute"/>
            <person name="Krizsan K."/>
            <person name="Almasi E."/>
            <person name="Merenyi Z."/>
            <person name="Sahu N."/>
            <person name="Viragh M."/>
            <person name="Koszo T."/>
            <person name="Mondo S."/>
            <person name="Kiss B."/>
            <person name="Balint B."/>
            <person name="Kues U."/>
            <person name="Barry K."/>
            <person name="Hegedus J.C."/>
            <person name="Henrissat B."/>
            <person name="Johnson J."/>
            <person name="Lipzen A."/>
            <person name="Ohm R."/>
            <person name="Nagy I."/>
            <person name="Pangilinan J."/>
            <person name="Yan J."/>
            <person name="Xiong Y."/>
            <person name="Grigoriev I.V."/>
            <person name="Hibbett D.S."/>
            <person name="Nagy L.G."/>
        </authorList>
    </citation>
    <scope>NUCLEOTIDE SEQUENCE [LARGE SCALE GENOMIC DNA]</scope>
    <source>
        <strain evidence="3 4">SZMC22713</strain>
    </source>
</reference>
<dbReference type="AlphaFoldDB" id="A0A4Y7PV15"/>
<evidence type="ECO:0000256" key="1">
    <source>
        <dbReference type="SAM" id="MobiDB-lite"/>
    </source>
</evidence>
<sequence>MRNPSPPGPGTSTQTVNLTTKRPPASGRVCATSHLRTFSTSTYSPRSSASSTICRSLFTGILDLCRSFGLVVEVFLQLSTDGTWGYYMVDHQNRCLFWLEDMDVEMGIWEIGGKVTTFAHMQHHITYEYWCHCEWFPHDKTITREELDELIAYFTFGIIDTMTSMDSTISYSTEDLTTMLQVFNEMRRLNEKTVPVNAAAARMISYFANERLLNFHGIHGARLTSEQSVQGQETCGRSLLVTILSPLLFCAPDTHLKGLEKIWVDGIIKQIHWKLFIETLKKDWMDYVLYGTVLLSVNVAFLSIPSVNEAAQTANLLSAACCIGCIILGLLLVRQHRNKSKDTANNAADYLSSRSHPRYGLETLAIMYSLPYALVI</sequence>
<name>A0A4Y7PV15_9AGAM</name>
<keyword evidence="4" id="KW-1185">Reference proteome</keyword>
<keyword evidence="2" id="KW-1133">Transmembrane helix</keyword>
<protein>
    <submittedName>
        <fullName evidence="3">Uncharacterized protein</fullName>
    </submittedName>
</protein>
<evidence type="ECO:0000313" key="4">
    <source>
        <dbReference type="Proteomes" id="UP000294933"/>
    </source>
</evidence>
<feature type="region of interest" description="Disordered" evidence="1">
    <location>
        <begin position="1"/>
        <end position="25"/>
    </location>
</feature>
<dbReference type="Proteomes" id="UP000294933">
    <property type="component" value="Unassembled WGS sequence"/>
</dbReference>
<evidence type="ECO:0000256" key="2">
    <source>
        <dbReference type="SAM" id="Phobius"/>
    </source>
</evidence>
<accession>A0A4Y7PV15</accession>